<reference evidence="3 4" key="1">
    <citation type="journal article" date="2016" name="Nat. Commun.">
        <title>Thousands of microbial genomes shed light on interconnected biogeochemical processes in an aquifer system.</title>
        <authorList>
            <person name="Anantharaman K."/>
            <person name="Brown C.T."/>
            <person name="Hug L.A."/>
            <person name="Sharon I."/>
            <person name="Castelle C.J."/>
            <person name="Probst A.J."/>
            <person name="Thomas B.C."/>
            <person name="Singh A."/>
            <person name="Wilkins M.J."/>
            <person name="Karaoz U."/>
            <person name="Brodie E.L."/>
            <person name="Williams K.H."/>
            <person name="Hubbard S.S."/>
            <person name="Banfield J.F."/>
        </authorList>
    </citation>
    <scope>NUCLEOTIDE SEQUENCE [LARGE SCALE GENOMIC DNA]</scope>
</reference>
<evidence type="ECO:0008006" key="5">
    <source>
        <dbReference type="Google" id="ProtNLM"/>
    </source>
</evidence>
<keyword evidence="2" id="KW-1277">Toxin-antitoxin system</keyword>
<dbReference type="Proteomes" id="UP000178059">
    <property type="component" value="Unassembled WGS sequence"/>
</dbReference>
<accession>A0A1F6VJV0</accession>
<dbReference type="Gene3D" id="3.30.2310.20">
    <property type="entry name" value="RelE-like"/>
    <property type="match status" value="1"/>
</dbReference>
<comment type="caution">
    <text evidence="3">The sequence shown here is derived from an EMBL/GenBank/DDBJ whole genome shotgun (WGS) entry which is preliminary data.</text>
</comment>
<sequence>MLFKILYTKLAYKDIKKLDSVTKKRLKKRIEKSLPTPLFNARELTDPRIGTYRWRVGNYQVIFDIEGKTIVVLRVRHRKESYKR</sequence>
<dbReference type="SUPFAM" id="SSF143011">
    <property type="entry name" value="RelE-like"/>
    <property type="match status" value="1"/>
</dbReference>
<evidence type="ECO:0000256" key="1">
    <source>
        <dbReference type="ARBA" id="ARBA00006226"/>
    </source>
</evidence>
<proteinExistence type="inferred from homology"/>
<dbReference type="InterPro" id="IPR007712">
    <property type="entry name" value="RelE/ParE_toxin"/>
</dbReference>
<protein>
    <recommendedName>
        <fullName evidence="5">Addiction module toxin RelE</fullName>
    </recommendedName>
</protein>
<dbReference type="EMBL" id="MFTT01000020">
    <property type="protein sequence ID" value="OGI69785.1"/>
    <property type="molecule type" value="Genomic_DNA"/>
</dbReference>
<comment type="similarity">
    <text evidence="1">Belongs to the RelE toxin family.</text>
</comment>
<organism evidence="3 4">
    <name type="scientific">Candidatus Nomurabacteria bacterium RIFCSPHIGHO2_01_FULL_42_16</name>
    <dbReference type="NCBI Taxonomy" id="1801743"/>
    <lineage>
        <taxon>Bacteria</taxon>
        <taxon>Candidatus Nomuraibacteriota</taxon>
    </lineage>
</organism>
<evidence type="ECO:0000313" key="3">
    <source>
        <dbReference type="EMBL" id="OGI69785.1"/>
    </source>
</evidence>
<dbReference type="AlphaFoldDB" id="A0A1F6VJV0"/>
<dbReference type="InterPro" id="IPR035093">
    <property type="entry name" value="RelE/ParE_toxin_dom_sf"/>
</dbReference>
<dbReference type="PANTHER" id="PTHR35601:SF1">
    <property type="entry name" value="TOXIN RELE"/>
    <property type="match status" value="1"/>
</dbReference>
<name>A0A1F6VJV0_9BACT</name>
<gene>
    <name evidence="3" type="ORF">A2824_00805</name>
</gene>
<evidence type="ECO:0000313" key="4">
    <source>
        <dbReference type="Proteomes" id="UP000178059"/>
    </source>
</evidence>
<evidence type="ECO:0000256" key="2">
    <source>
        <dbReference type="ARBA" id="ARBA00022649"/>
    </source>
</evidence>
<dbReference type="PANTHER" id="PTHR35601">
    <property type="entry name" value="TOXIN RELE"/>
    <property type="match status" value="1"/>
</dbReference>
<dbReference type="STRING" id="1801743.A2824_00805"/>
<dbReference type="Pfam" id="PF05016">
    <property type="entry name" value="ParE_toxin"/>
    <property type="match status" value="1"/>
</dbReference>